<evidence type="ECO:0000256" key="2">
    <source>
        <dbReference type="SAM" id="SignalP"/>
    </source>
</evidence>
<keyword evidence="1" id="KW-0175">Coiled coil</keyword>
<name>A0A6N2YRQ2_9ENTR</name>
<feature type="chain" id="PRO_5026771529" description="DUF1202 family protein" evidence="2">
    <location>
        <begin position="22"/>
        <end position="334"/>
    </location>
</feature>
<gene>
    <name evidence="3" type="ORF">EMLFYP7_00240</name>
</gene>
<protein>
    <recommendedName>
        <fullName evidence="4">DUF1202 family protein</fullName>
    </recommendedName>
</protein>
<dbReference type="AlphaFoldDB" id="A0A6N2YRQ2"/>
<dbReference type="Pfam" id="PF06717">
    <property type="entry name" value="DUF1202"/>
    <property type="match status" value="1"/>
</dbReference>
<sequence>MMKRNWAAMSALLLLTGSVLADANTPTDEVLKKQFSEAHEGMMRLESINLRQLDARGNQATYAAEGDISAADDLYATVGMAGKYQFMEKTWTKGRPVKFSAMVTATGTKDSGWTTEFFSMQMAAKPYGYPKPDINDRQKYLVINDSDFSSRLAKIEADWAAQKKELDQSLKKQQQLQQEIGALDAKMAASWGKDKKGKRLTRHDVLHQLLAELQEVGRQNDPLRFERHYDKTVYDPALAECQKKPDCDATPLRNARNAALEKQRQDYKLKFQLKREEVTKTMDAYDKKLEPLRKKRAALQNKLFELDISSAKMSKDYSDWSRDIADLRRKGVIK</sequence>
<dbReference type="InterPro" id="IPR009592">
    <property type="entry name" value="DUF1202"/>
</dbReference>
<evidence type="ECO:0008006" key="4">
    <source>
        <dbReference type="Google" id="ProtNLM"/>
    </source>
</evidence>
<dbReference type="RefSeq" id="WP_156564469.1">
    <property type="nucleotide sequence ID" value="NZ_CACRTZ010000001.1"/>
</dbReference>
<proteinExistence type="predicted"/>
<feature type="signal peptide" evidence="2">
    <location>
        <begin position="1"/>
        <end position="21"/>
    </location>
</feature>
<evidence type="ECO:0000313" key="3">
    <source>
        <dbReference type="EMBL" id="VYT68953.1"/>
    </source>
</evidence>
<reference evidence="3" key="1">
    <citation type="submission" date="2019-11" db="EMBL/GenBank/DDBJ databases">
        <authorList>
            <person name="Feng L."/>
        </authorList>
    </citation>
    <scope>NUCLEOTIDE SEQUENCE</scope>
    <source>
        <strain evidence="3">EMassiliensisLFYP7</strain>
    </source>
</reference>
<keyword evidence="2" id="KW-0732">Signal</keyword>
<organism evidence="3">
    <name type="scientific">Phytobacter massiliensis</name>
    <dbReference type="NCBI Taxonomy" id="1485952"/>
    <lineage>
        <taxon>Bacteria</taxon>
        <taxon>Pseudomonadati</taxon>
        <taxon>Pseudomonadota</taxon>
        <taxon>Gammaproteobacteria</taxon>
        <taxon>Enterobacterales</taxon>
        <taxon>Enterobacteriaceae</taxon>
        <taxon>Phytobacter</taxon>
    </lineage>
</organism>
<accession>A0A6N2YRQ2</accession>
<dbReference type="EMBL" id="CACRTZ010000001">
    <property type="protein sequence ID" value="VYT68953.1"/>
    <property type="molecule type" value="Genomic_DNA"/>
</dbReference>
<feature type="coiled-coil region" evidence="1">
    <location>
        <begin position="257"/>
        <end position="302"/>
    </location>
</feature>
<evidence type="ECO:0000256" key="1">
    <source>
        <dbReference type="SAM" id="Coils"/>
    </source>
</evidence>